<evidence type="ECO:0000313" key="2">
    <source>
        <dbReference type="Proteomes" id="UP001356427"/>
    </source>
</evidence>
<protein>
    <submittedName>
        <fullName evidence="1">Uncharacterized protein</fullName>
    </submittedName>
</protein>
<proteinExistence type="predicted"/>
<dbReference type="Proteomes" id="UP001356427">
    <property type="component" value="Unassembled WGS sequence"/>
</dbReference>
<keyword evidence="2" id="KW-1185">Reference proteome</keyword>
<dbReference type="AlphaFoldDB" id="A0AAN8QNY2"/>
<accession>A0AAN8QNY2</accession>
<evidence type="ECO:0000313" key="1">
    <source>
        <dbReference type="EMBL" id="KAK6304893.1"/>
    </source>
</evidence>
<comment type="caution">
    <text evidence="1">The sequence shown here is derived from an EMBL/GenBank/DDBJ whole genome shotgun (WGS) entry which is preliminary data.</text>
</comment>
<sequence length="116" mass="13454">MRLWPRSRLTTLQTHDLTMSGWVFNMSANHILRYIYIYSNLMTTAQSLTLVDAVQHLQCSLPGPRPMTNQRLLGWGHVGWGTFDRNGEGLNYVVMSPGYFTIFISCFSENFYRGLW</sequence>
<gene>
    <name evidence="1" type="ORF">J4Q44_G00254790</name>
</gene>
<name>A0AAN8QNY2_9TELE</name>
<organism evidence="1 2">
    <name type="scientific">Coregonus suidteri</name>
    <dbReference type="NCBI Taxonomy" id="861788"/>
    <lineage>
        <taxon>Eukaryota</taxon>
        <taxon>Metazoa</taxon>
        <taxon>Chordata</taxon>
        <taxon>Craniata</taxon>
        <taxon>Vertebrata</taxon>
        <taxon>Euteleostomi</taxon>
        <taxon>Actinopterygii</taxon>
        <taxon>Neopterygii</taxon>
        <taxon>Teleostei</taxon>
        <taxon>Protacanthopterygii</taxon>
        <taxon>Salmoniformes</taxon>
        <taxon>Salmonidae</taxon>
        <taxon>Coregoninae</taxon>
        <taxon>Coregonus</taxon>
    </lineage>
</organism>
<dbReference type="EMBL" id="JAGTTL010000023">
    <property type="protein sequence ID" value="KAK6304893.1"/>
    <property type="molecule type" value="Genomic_DNA"/>
</dbReference>
<reference evidence="1 2" key="1">
    <citation type="submission" date="2021-04" db="EMBL/GenBank/DDBJ databases">
        <authorList>
            <person name="De Guttry C."/>
            <person name="Zahm M."/>
            <person name="Klopp C."/>
            <person name="Cabau C."/>
            <person name="Louis A."/>
            <person name="Berthelot C."/>
            <person name="Parey E."/>
            <person name="Roest Crollius H."/>
            <person name="Montfort J."/>
            <person name="Robinson-Rechavi M."/>
            <person name="Bucao C."/>
            <person name="Bouchez O."/>
            <person name="Gislard M."/>
            <person name="Lluch J."/>
            <person name="Milhes M."/>
            <person name="Lampietro C."/>
            <person name="Lopez Roques C."/>
            <person name="Donnadieu C."/>
            <person name="Braasch I."/>
            <person name="Desvignes T."/>
            <person name="Postlethwait J."/>
            <person name="Bobe J."/>
            <person name="Wedekind C."/>
            <person name="Guiguen Y."/>
        </authorList>
    </citation>
    <scope>NUCLEOTIDE SEQUENCE [LARGE SCALE GENOMIC DNA]</scope>
    <source>
        <strain evidence="1">Cs_M1</strain>
        <tissue evidence="1">Blood</tissue>
    </source>
</reference>